<evidence type="ECO:0000256" key="2">
    <source>
        <dbReference type="SAM" id="MobiDB-lite"/>
    </source>
</evidence>
<dbReference type="InterPro" id="IPR013767">
    <property type="entry name" value="PAS_fold"/>
</dbReference>
<dbReference type="PROSITE" id="PS50883">
    <property type="entry name" value="EAL"/>
    <property type="match status" value="1"/>
</dbReference>
<dbReference type="Pfam" id="PF08447">
    <property type="entry name" value="PAS_3"/>
    <property type="match status" value="1"/>
</dbReference>
<evidence type="ECO:0000256" key="1">
    <source>
        <dbReference type="SAM" id="Coils"/>
    </source>
</evidence>
<dbReference type="Proteomes" id="UP000010146">
    <property type="component" value="Unassembled WGS sequence"/>
</dbReference>
<feature type="domain" description="PAC" evidence="4">
    <location>
        <begin position="102"/>
        <end position="153"/>
    </location>
</feature>
<evidence type="ECO:0000313" key="8">
    <source>
        <dbReference type="Proteomes" id="UP000010146"/>
    </source>
</evidence>
<feature type="domain" description="EAL" evidence="5">
    <location>
        <begin position="505"/>
        <end position="758"/>
    </location>
</feature>
<dbReference type="SMART" id="SM00091">
    <property type="entry name" value="PAS"/>
    <property type="match status" value="2"/>
</dbReference>
<dbReference type="EMBL" id="ABXP02000066">
    <property type="protein sequence ID" value="KKC29859.1"/>
    <property type="molecule type" value="Genomic_DNA"/>
</dbReference>
<dbReference type="PANTHER" id="PTHR44757:SF2">
    <property type="entry name" value="BIOFILM ARCHITECTURE MAINTENANCE PROTEIN MBAA"/>
    <property type="match status" value="1"/>
</dbReference>
<dbReference type="NCBIfam" id="TIGR00229">
    <property type="entry name" value="sensory_box"/>
    <property type="match status" value="2"/>
</dbReference>
<evidence type="ECO:0000259" key="3">
    <source>
        <dbReference type="PROSITE" id="PS50112"/>
    </source>
</evidence>
<reference evidence="7 8" key="2">
    <citation type="journal article" date="2015" name="BMC Genomics">
        <title>Analysis of three genomes within the thermophilic bacterial species Caldanaerobacter subterraneus with a focus on carbon monoxide dehydrogenase evolution and hydrolase diversity.</title>
        <authorList>
            <person name="Sant'Anna F.H."/>
            <person name="Lebedinsky A.V."/>
            <person name="Sokolova T.G."/>
            <person name="Robb F.T."/>
            <person name="Gonzalez J.M."/>
        </authorList>
    </citation>
    <scope>NUCLEOTIDE SEQUENCE [LARGE SCALE GENOMIC DNA]</scope>
    <source>
        <strain evidence="7 8">DSM 12653</strain>
    </source>
</reference>
<dbReference type="SMART" id="SM00267">
    <property type="entry name" value="GGDEF"/>
    <property type="match status" value="1"/>
</dbReference>
<dbReference type="Pfam" id="PF00990">
    <property type="entry name" value="GGDEF"/>
    <property type="match status" value="1"/>
</dbReference>
<evidence type="ECO:0000259" key="4">
    <source>
        <dbReference type="PROSITE" id="PS50113"/>
    </source>
</evidence>
<dbReference type="SMART" id="SM00086">
    <property type="entry name" value="PAC"/>
    <property type="match status" value="2"/>
</dbReference>
<gene>
    <name evidence="7" type="ORF">CDSM653_01088</name>
</gene>
<dbReference type="Pfam" id="PF00989">
    <property type="entry name" value="PAS"/>
    <property type="match status" value="1"/>
</dbReference>
<accession>B7R5V0</accession>
<dbReference type="SUPFAM" id="SSF141868">
    <property type="entry name" value="EAL domain-like"/>
    <property type="match status" value="1"/>
</dbReference>
<comment type="caution">
    <text evidence="7">The sequence shown here is derived from an EMBL/GenBank/DDBJ whole genome shotgun (WGS) entry which is preliminary data.</text>
</comment>
<dbReference type="CDD" id="cd01949">
    <property type="entry name" value="GGDEF"/>
    <property type="match status" value="1"/>
</dbReference>
<dbReference type="Gene3D" id="3.20.20.450">
    <property type="entry name" value="EAL domain"/>
    <property type="match status" value="1"/>
</dbReference>
<dbReference type="InterPro" id="IPR001610">
    <property type="entry name" value="PAC"/>
</dbReference>
<dbReference type="PROSITE" id="PS50113">
    <property type="entry name" value="PAC"/>
    <property type="match status" value="2"/>
</dbReference>
<dbReference type="SUPFAM" id="SSF55073">
    <property type="entry name" value="Nucleotide cyclase"/>
    <property type="match status" value="1"/>
</dbReference>
<dbReference type="CDD" id="cd00130">
    <property type="entry name" value="PAS"/>
    <property type="match status" value="2"/>
</dbReference>
<feature type="domain" description="GGDEF" evidence="6">
    <location>
        <begin position="363"/>
        <end position="496"/>
    </location>
</feature>
<dbReference type="PROSITE" id="PS50887">
    <property type="entry name" value="GGDEF"/>
    <property type="match status" value="1"/>
</dbReference>
<dbReference type="InterPro" id="IPR029787">
    <property type="entry name" value="Nucleotide_cyclase"/>
</dbReference>
<feature type="region of interest" description="Disordered" evidence="2">
    <location>
        <begin position="774"/>
        <end position="793"/>
    </location>
</feature>
<dbReference type="InterPro" id="IPR052155">
    <property type="entry name" value="Biofilm_reg_signaling"/>
</dbReference>
<dbReference type="CDD" id="cd01948">
    <property type="entry name" value="EAL"/>
    <property type="match status" value="1"/>
</dbReference>
<dbReference type="Gene3D" id="3.30.450.20">
    <property type="entry name" value="PAS domain"/>
    <property type="match status" value="2"/>
</dbReference>
<dbReference type="FunFam" id="3.30.70.270:FF:000001">
    <property type="entry name" value="Diguanylate cyclase domain protein"/>
    <property type="match status" value="1"/>
</dbReference>
<dbReference type="InterPro" id="IPR000160">
    <property type="entry name" value="GGDEF_dom"/>
</dbReference>
<dbReference type="AlphaFoldDB" id="B7R5V0"/>
<evidence type="ECO:0000259" key="6">
    <source>
        <dbReference type="PROSITE" id="PS50887"/>
    </source>
</evidence>
<dbReference type="NCBIfam" id="TIGR00254">
    <property type="entry name" value="GGDEF"/>
    <property type="match status" value="1"/>
</dbReference>
<feature type="domain" description="PAS" evidence="3">
    <location>
        <begin position="28"/>
        <end position="99"/>
    </location>
</feature>
<dbReference type="RefSeq" id="WP_009609553.1">
    <property type="nucleotide sequence ID" value="NZ_ABXP02000066.1"/>
</dbReference>
<dbReference type="FunFam" id="3.30.450.20:FF:000099">
    <property type="entry name" value="Sensory box sensor histidine kinase"/>
    <property type="match status" value="1"/>
</dbReference>
<dbReference type="PANTHER" id="PTHR44757">
    <property type="entry name" value="DIGUANYLATE CYCLASE DGCP"/>
    <property type="match status" value="1"/>
</dbReference>
<dbReference type="InterPro" id="IPR000014">
    <property type="entry name" value="PAS"/>
</dbReference>
<protein>
    <submittedName>
        <fullName evidence="7">Diguanylate cyclase/phosphodiesterase</fullName>
    </submittedName>
</protein>
<dbReference type="InterPro" id="IPR000700">
    <property type="entry name" value="PAS-assoc_C"/>
</dbReference>
<feature type="coiled-coil region" evidence="1">
    <location>
        <begin position="141"/>
        <end position="206"/>
    </location>
</feature>
<dbReference type="InterPro" id="IPR043128">
    <property type="entry name" value="Rev_trsase/Diguanyl_cyclase"/>
</dbReference>
<reference evidence="8" key="3">
    <citation type="submission" date="2015-02" db="EMBL/GenBank/DDBJ databases">
        <title>Genome analysis of three genomes within the thermophilic hydrogenogenic bacterial species Caldanaerobacter subterraneus.</title>
        <authorList>
            <person name="Sant'Anna F.H."/>
            <person name="Lebedinsky A."/>
            <person name="Sokolova T."/>
            <person name="Robb F.T."/>
            <person name="Gonzalez J.M."/>
        </authorList>
    </citation>
    <scope>NUCLEOTIDE SEQUENCE [LARGE SCALE GENOMIC DNA]</scope>
    <source>
        <strain evidence="8">DSM 12653</strain>
    </source>
</reference>
<dbReference type="Pfam" id="PF00563">
    <property type="entry name" value="EAL"/>
    <property type="match status" value="1"/>
</dbReference>
<dbReference type="InterPro" id="IPR013655">
    <property type="entry name" value="PAS_fold_3"/>
</dbReference>
<dbReference type="InterPro" id="IPR035965">
    <property type="entry name" value="PAS-like_dom_sf"/>
</dbReference>
<keyword evidence="1" id="KW-0175">Coiled coil</keyword>
<dbReference type="InterPro" id="IPR035919">
    <property type="entry name" value="EAL_sf"/>
</dbReference>
<feature type="domain" description="PAC" evidence="4">
    <location>
        <begin position="279"/>
        <end position="331"/>
    </location>
</feature>
<evidence type="ECO:0000259" key="5">
    <source>
        <dbReference type="PROSITE" id="PS50883"/>
    </source>
</evidence>
<sequence>MMEKMPSERKNKSFIEESKKSIAYLQKKEEFLSRIFENEQMLIVVWALDGRVVWFNRYTQAVIGIAVEEQTERIDISSIIPRDMISRIKENLDDTEDRGIHYKCENPMVLKDGRQIYIMWHNSIICDDEGNRYIVSTGIDITDLKNAERRLEEANSNLLALNEELMAQQEELSAMNEKLMAREEELRQNLIEIQRQQDELKRSEERYRLVVEGASDGLWDWDLITDTAYISERWKDIVGLDKEVVNNYYETWTKFIHPRDVKTVISNLRNHLEKKTPFYLCEYRIKTKEGRYIWVLSRGKALWDEEGRAIRMAGSHTDITERKQMESKLKYMAFYDPLTGLPRREVFMDRLKIAMADAKRNGKKLAVFFVDLDNFKTINDSLGHHIGDRLLKKIAKKLKACLRESDTVSRVGGDEFVILLPNIINIDDTNKVANRILELFNQPIKFNNHELYVTISIGIAIYPDHGKNERAIVKNADIAMYKAKRDGKNSFQYFDSITRKEVEVASTIRRDLRLALEKGQFFLCYQPLVDIRTGKVTSMEALVRWQHPKKGLINPIHFIPIAEETRQIISIGEWVLRTACKQMKEWLNMGYYGFSVSVNVSVHQLQQPDFAKVVFDILNEIELEPRFLELEITETVLIEAMDTVVRNLYRLKEMGVKIIIDDFGTENSSFKYLQKFTVDGLKIDRSFVSEIKVEVNKAIVDAIIFLGHRMKLGVTAEGVETKEQLDYLVESGCDKVQGYYFSKPLPPDEAIRMVQKESNYFIFSPSTQKCCKEVDGTKEHSGKDKTLGKSENT</sequence>
<dbReference type="SMART" id="SM00052">
    <property type="entry name" value="EAL"/>
    <property type="match status" value="1"/>
</dbReference>
<evidence type="ECO:0000313" key="7">
    <source>
        <dbReference type="EMBL" id="KKC29859.1"/>
    </source>
</evidence>
<dbReference type="Gene3D" id="3.30.70.270">
    <property type="match status" value="1"/>
</dbReference>
<organism evidence="7 8">
    <name type="scientific">Caldanaerobacter subterraneus subsp. pacificus DSM 12653</name>
    <dbReference type="NCBI Taxonomy" id="391606"/>
    <lineage>
        <taxon>Bacteria</taxon>
        <taxon>Bacillati</taxon>
        <taxon>Bacillota</taxon>
        <taxon>Clostridia</taxon>
        <taxon>Thermoanaerobacterales</taxon>
        <taxon>Thermoanaerobacteraceae</taxon>
        <taxon>Caldanaerobacter</taxon>
    </lineage>
</organism>
<dbReference type="GO" id="GO:0006355">
    <property type="term" value="P:regulation of DNA-templated transcription"/>
    <property type="evidence" value="ECO:0007669"/>
    <property type="project" value="InterPro"/>
</dbReference>
<dbReference type="SUPFAM" id="SSF55785">
    <property type="entry name" value="PYP-like sensor domain (PAS domain)"/>
    <property type="match status" value="2"/>
</dbReference>
<proteinExistence type="predicted"/>
<dbReference type="InterPro" id="IPR001633">
    <property type="entry name" value="EAL_dom"/>
</dbReference>
<reference evidence="7 8" key="1">
    <citation type="submission" date="2008-07" db="EMBL/GenBank/DDBJ databases">
        <authorList>
            <person name="Gonzalez J."/>
            <person name="Sokolova T."/>
            <person name="Ferriera S."/>
            <person name="Johnson J."/>
            <person name="Kravitz S."/>
            <person name="Beeson K."/>
            <person name="Sutton G."/>
            <person name="Rogers Y.-H."/>
            <person name="Friedman R."/>
            <person name="Frazier M."/>
            <person name="Venter J.C."/>
        </authorList>
    </citation>
    <scope>NUCLEOTIDE SEQUENCE [LARGE SCALE GENOMIC DNA]</scope>
    <source>
        <strain evidence="7 8">DSM 12653</strain>
    </source>
</reference>
<name>B7R5V0_9THEO</name>
<feature type="domain" description="PAS" evidence="3">
    <location>
        <begin position="203"/>
        <end position="275"/>
    </location>
</feature>
<dbReference type="PROSITE" id="PS50112">
    <property type="entry name" value="PAS"/>
    <property type="match status" value="2"/>
</dbReference>